<name>G7DXT4_MIXOS</name>
<gene>
    <name evidence="2" type="primary">Mo02048</name>
    <name evidence="2" type="ORF">E5Q_02048</name>
</gene>
<feature type="region of interest" description="Disordered" evidence="1">
    <location>
        <begin position="222"/>
        <end position="258"/>
    </location>
</feature>
<evidence type="ECO:0000256" key="1">
    <source>
        <dbReference type="SAM" id="MobiDB-lite"/>
    </source>
</evidence>
<comment type="caution">
    <text evidence="2">The sequence shown here is derived from an EMBL/GenBank/DDBJ whole genome shotgun (WGS) entry which is preliminary data.</text>
</comment>
<dbReference type="OrthoDB" id="21214at2759"/>
<dbReference type="AlphaFoldDB" id="G7DXT4"/>
<proteinExistence type="predicted"/>
<reference evidence="2 3" key="1">
    <citation type="journal article" date="2011" name="J. Gen. Appl. Microbiol.">
        <title>Draft genome sequencing of the enigmatic basidiomycete Mixia osmundae.</title>
        <authorList>
            <person name="Nishida H."/>
            <person name="Nagatsuka Y."/>
            <person name="Sugiyama J."/>
        </authorList>
    </citation>
    <scope>NUCLEOTIDE SEQUENCE [LARGE SCALE GENOMIC DNA]</scope>
    <source>
        <strain evidence="3">CBS 9802 / IAM 14324 / JCM 22182 / KY 12970</strain>
    </source>
</reference>
<organism evidence="2 3">
    <name type="scientific">Mixia osmundae (strain CBS 9802 / IAM 14324 / JCM 22182 / KY 12970)</name>
    <dbReference type="NCBI Taxonomy" id="764103"/>
    <lineage>
        <taxon>Eukaryota</taxon>
        <taxon>Fungi</taxon>
        <taxon>Dikarya</taxon>
        <taxon>Basidiomycota</taxon>
        <taxon>Pucciniomycotina</taxon>
        <taxon>Mixiomycetes</taxon>
        <taxon>Mixiales</taxon>
        <taxon>Mixiaceae</taxon>
        <taxon>Mixia</taxon>
    </lineage>
</organism>
<reference evidence="2 3" key="2">
    <citation type="journal article" date="2012" name="Open Biol.">
        <title>Characteristics of nucleosomes and linker DNA regions on the genome of the basidiomycete Mixia osmundae revealed by mono- and dinucleosome mapping.</title>
        <authorList>
            <person name="Nishida H."/>
            <person name="Kondo S."/>
            <person name="Matsumoto T."/>
            <person name="Suzuki Y."/>
            <person name="Yoshikawa H."/>
            <person name="Taylor T.D."/>
            <person name="Sugiyama J."/>
        </authorList>
    </citation>
    <scope>NUCLEOTIDE SEQUENCE [LARGE SCALE GENOMIC DNA]</scope>
    <source>
        <strain evidence="3">CBS 9802 / IAM 14324 / JCM 22182 / KY 12970</strain>
    </source>
</reference>
<feature type="compositionally biased region" description="Low complexity" evidence="1">
    <location>
        <begin position="158"/>
        <end position="173"/>
    </location>
</feature>
<dbReference type="Proteomes" id="UP000009131">
    <property type="component" value="Unassembled WGS sequence"/>
</dbReference>
<dbReference type="PANTHER" id="PTHR39472:SF1">
    <property type="entry name" value="EXPRESSED PROTEIN"/>
    <property type="match status" value="1"/>
</dbReference>
<dbReference type="InParanoid" id="G7DXT4"/>
<dbReference type="PANTHER" id="PTHR39472">
    <property type="entry name" value="EXPRESSED PROTEIN"/>
    <property type="match status" value="1"/>
</dbReference>
<dbReference type="HOGENOM" id="CLU_804596_0_0_1"/>
<keyword evidence="3" id="KW-1185">Reference proteome</keyword>
<accession>G7DXT4</accession>
<dbReference type="OMA" id="HRTMVIA"/>
<dbReference type="EMBL" id="BABT02000062">
    <property type="protein sequence ID" value="GAA95394.1"/>
    <property type="molecule type" value="Genomic_DNA"/>
</dbReference>
<dbReference type="RefSeq" id="XP_014569917.1">
    <property type="nucleotide sequence ID" value="XM_014714431.1"/>
</dbReference>
<protein>
    <submittedName>
        <fullName evidence="2">Uncharacterized protein</fullName>
    </submittedName>
</protein>
<evidence type="ECO:0000313" key="2">
    <source>
        <dbReference type="EMBL" id="GAA95394.1"/>
    </source>
</evidence>
<feature type="region of interest" description="Disordered" evidence="1">
    <location>
        <begin position="298"/>
        <end position="317"/>
    </location>
</feature>
<feature type="compositionally biased region" description="Low complexity" evidence="1">
    <location>
        <begin position="226"/>
        <end position="243"/>
    </location>
</feature>
<feature type="region of interest" description="Disordered" evidence="1">
    <location>
        <begin position="149"/>
        <end position="181"/>
    </location>
</feature>
<evidence type="ECO:0000313" key="3">
    <source>
        <dbReference type="Proteomes" id="UP000009131"/>
    </source>
</evidence>
<dbReference type="eggNOG" id="ENOG502S1AV">
    <property type="taxonomic scope" value="Eukaryota"/>
</dbReference>
<dbReference type="STRING" id="764103.G7DXT4"/>
<sequence length="317" mass="34567">MTVLEQPQDEASQLMALLTELSHQLSANRQYCDVLKRQTDELKLQALHTGAGFTLRRFNLDISQEKFDSDLEKLNATLVLENQALQHDTRALSMLLRDYETSLDTVMAKFRTYAHATQQYELEVARHYEALLAGAAPLGALPIPPSHPLFGHGANGNASTATEASQSGSSESSKAGESERDYDHQALLQPNNALLQDPVALSHHLTRLSELVRKAFRAIEGEGGEEAASPQSSHLSASGSSSSQGTNHEAAHSDPTSGGGYLTLLSGLRGNKDLALDREIELEQLRHENAELRRLLSISQASEADDELNPMLNPGRQ</sequence>